<evidence type="ECO:0000313" key="2">
    <source>
        <dbReference type="Proteomes" id="UP000265520"/>
    </source>
</evidence>
<dbReference type="AlphaFoldDB" id="A0A392VCS2"/>
<reference evidence="1 2" key="1">
    <citation type="journal article" date="2018" name="Front. Plant Sci.">
        <title>Red Clover (Trifolium pratense) and Zigzag Clover (T. medium) - A Picture of Genomic Similarities and Differences.</title>
        <authorList>
            <person name="Dluhosova J."/>
            <person name="Istvanek J."/>
            <person name="Nedelnik J."/>
            <person name="Repkova J."/>
        </authorList>
    </citation>
    <scope>NUCLEOTIDE SEQUENCE [LARGE SCALE GENOMIC DNA]</scope>
    <source>
        <strain evidence="2">cv. 10/8</strain>
        <tissue evidence="1">Leaf</tissue>
    </source>
</reference>
<accession>A0A392VCS2</accession>
<protein>
    <submittedName>
        <fullName evidence="1">Uncharacterized protein</fullName>
    </submittedName>
</protein>
<organism evidence="1 2">
    <name type="scientific">Trifolium medium</name>
    <dbReference type="NCBI Taxonomy" id="97028"/>
    <lineage>
        <taxon>Eukaryota</taxon>
        <taxon>Viridiplantae</taxon>
        <taxon>Streptophyta</taxon>
        <taxon>Embryophyta</taxon>
        <taxon>Tracheophyta</taxon>
        <taxon>Spermatophyta</taxon>
        <taxon>Magnoliopsida</taxon>
        <taxon>eudicotyledons</taxon>
        <taxon>Gunneridae</taxon>
        <taxon>Pentapetalae</taxon>
        <taxon>rosids</taxon>
        <taxon>fabids</taxon>
        <taxon>Fabales</taxon>
        <taxon>Fabaceae</taxon>
        <taxon>Papilionoideae</taxon>
        <taxon>50 kb inversion clade</taxon>
        <taxon>NPAAA clade</taxon>
        <taxon>Hologalegina</taxon>
        <taxon>IRL clade</taxon>
        <taxon>Trifolieae</taxon>
        <taxon>Trifolium</taxon>
    </lineage>
</organism>
<dbReference type="Proteomes" id="UP000265520">
    <property type="component" value="Unassembled WGS sequence"/>
</dbReference>
<comment type="caution">
    <text evidence="1">The sequence shown here is derived from an EMBL/GenBank/DDBJ whole genome shotgun (WGS) entry which is preliminary data.</text>
</comment>
<keyword evidence="2" id="KW-1185">Reference proteome</keyword>
<sequence>MGVDAEPSSGYSVNGAYYLLTHLEPVEMSTHCGLIWNKLITLRVYLFAWRLMGD</sequence>
<feature type="non-terminal residue" evidence="1">
    <location>
        <position position="54"/>
    </location>
</feature>
<proteinExistence type="predicted"/>
<name>A0A392VCS2_9FABA</name>
<evidence type="ECO:0000313" key="1">
    <source>
        <dbReference type="EMBL" id="MCI86148.1"/>
    </source>
</evidence>
<dbReference type="EMBL" id="LXQA011132845">
    <property type="protein sequence ID" value="MCI86148.1"/>
    <property type="molecule type" value="Genomic_DNA"/>
</dbReference>